<feature type="compositionally biased region" description="Basic and acidic residues" evidence="1">
    <location>
        <begin position="170"/>
        <end position="183"/>
    </location>
</feature>
<protein>
    <recommendedName>
        <fullName evidence="4">DUF4283 domain-containing protein</fullName>
    </recommendedName>
</protein>
<reference evidence="2 3" key="1">
    <citation type="journal article" date="2023" name="Plants (Basel)">
        <title>Bridging the Gap: Combining Genomics and Transcriptomics Approaches to Understand Stylosanthes scabra, an Orphan Legume from the Brazilian Caatinga.</title>
        <authorList>
            <person name="Ferreira-Neto J.R.C."/>
            <person name="da Silva M.D."/>
            <person name="Binneck E."/>
            <person name="de Melo N.F."/>
            <person name="da Silva R.H."/>
            <person name="de Melo A.L.T.M."/>
            <person name="Pandolfi V."/>
            <person name="Bustamante F.O."/>
            <person name="Brasileiro-Vidal A.C."/>
            <person name="Benko-Iseppon A.M."/>
        </authorList>
    </citation>
    <scope>NUCLEOTIDE SEQUENCE [LARGE SCALE GENOMIC DNA]</scope>
    <source>
        <tissue evidence="2">Leaves</tissue>
    </source>
</reference>
<gene>
    <name evidence="2" type="ORF">PIB30_102554</name>
</gene>
<organism evidence="2 3">
    <name type="scientific">Stylosanthes scabra</name>
    <dbReference type="NCBI Taxonomy" id="79078"/>
    <lineage>
        <taxon>Eukaryota</taxon>
        <taxon>Viridiplantae</taxon>
        <taxon>Streptophyta</taxon>
        <taxon>Embryophyta</taxon>
        <taxon>Tracheophyta</taxon>
        <taxon>Spermatophyta</taxon>
        <taxon>Magnoliopsida</taxon>
        <taxon>eudicotyledons</taxon>
        <taxon>Gunneridae</taxon>
        <taxon>Pentapetalae</taxon>
        <taxon>rosids</taxon>
        <taxon>fabids</taxon>
        <taxon>Fabales</taxon>
        <taxon>Fabaceae</taxon>
        <taxon>Papilionoideae</taxon>
        <taxon>50 kb inversion clade</taxon>
        <taxon>dalbergioids sensu lato</taxon>
        <taxon>Dalbergieae</taxon>
        <taxon>Pterocarpus clade</taxon>
        <taxon>Stylosanthes</taxon>
    </lineage>
</organism>
<dbReference type="Proteomes" id="UP001341840">
    <property type="component" value="Unassembled WGS sequence"/>
</dbReference>
<feature type="compositionally biased region" description="Low complexity" evidence="1">
    <location>
        <begin position="158"/>
        <end position="167"/>
    </location>
</feature>
<evidence type="ECO:0008006" key="4">
    <source>
        <dbReference type="Google" id="ProtNLM"/>
    </source>
</evidence>
<dbReference type="EMBL" id="JASCZI010214627">
    <property type="protein sequence ID" value="MED6202156.1"/>
    <property type="molecule type" value="Genomic_DNA"/>
</dbReference>
<keyword evidence="3" id="KW-1185">Reference proteome</keyword>
<evidence type="ECO:0000313" key="3">
    <source>
        <dbReference type="Proteomes" id="UP001341840"/>
    </source>
</evidence>
<accession>A0ABU6XWX0</accession>
<name>A0ABU6XWX0_9FABA</name>
<comment type="caution">
    <text evidence="2">The sequence shown here is derived from an EMBL/GenBank/DDBJ whole genome shotgun (WGS) entry which is preliminary data.</text>
</comment>
<feature type="region of interest" description="Disordered" evidence="1">
    <location>
        <begin position="153"/>
        <end position="183"/>
    </location>
</feature>
<evidence type="ECO:0000313" key="2">
    <source>
        <dbReference type="EMBL" id="MED6202156.1"/>
    </source>
</evidence>
<proteinExistence type="predicted"/>
<evidence type="ECO:0000256" key="1">
    <source>
        <dbReference type="SAM" id="MobiDB-lite"/>
    </source>
</evidence>
<sequence>MDVFISRKKRKTSSLPFTFVWFDKKGGAMRAVEMMNEVTTSAKGYAQWGKEYDSGKETEYEKRDAVHEPVVGRDKKIDEAKNMALPYIKGKKKYEEAHGEIERAQSTVAIRCPLRRVWLDIMGVPLQLWDKETFWHRAYEESMCVTAEMHEGNDELGSESQSVVPESEVGEGRAPERAMEEQGSGKENIHDIILVKRSDEEGINVAKYGGVDNLLLIKANGFIKRKRVKQEMLKRRRPKRMKAIRLRVGTK</sequence>